<reference evidence="2" key="1">
    <citation type="journal article" date="2014" name="Insect Biochem. Mol. Biol.">
        <title>An insight into the sialome of the frog biting fly, Corethrella appendiculata.</title>
        <authorList>
            <person name="Ribeiro J.M.C."/>
            <person name="Chagas A.C."/>
            <person name="Pham V.M."/>
            <person name="Lounibos L.P."/>
            <person name="Calvo E."/>
        </authorList>
    </citation>
    <scope>NUCLEOTIDE SEQUENCE</scope>
    <source>
        <tissue evidence="2">Salivary glands</tissue>
    </source>
</reference>
<dbReference type="Pfam" id="PF15868">
    <property type="entry name" value="MBF2"/>
    <property type="match status" value="1"/>
</dbReference>
<feature type="signal peptide" evidence="1">
    <location>
        <begin position="1"/>
        <end position="24"/>
    </location>
</feature>
<dbReference type="AlphaFoldDB" id="U5EYF4"/>
<keyword evidence="1" id="KW-0732">Signal</keyword>
<evidence type="ECO:0000256" key="1">
    <source>
        <dbReference type="SAM" id="SignalP"/>
    </source>
</evidence>
<feature type="chain" id="PRO_5004659927" evidence="1">
    <location>
        <begin position="25"/>
        <end position="129"/>
    </location>
</feature>
<protein>
    <submittedName>
        <fullName evidence="2">Putative salivary secreted peptide</fullName>
    </submittedName>
</protein>
<evidence type="ECO:0000313" key="2">
    <source>
        <dbReference type="EMBL" id="JAB59538.1"/>
    </source>
</evidence>
<proteinExistence type="evidence at transcript level"/>
<organism evidence="2">
    <name type="scientific">Corethrella appendiculata</name>
    <dbReference type="NCBI Taxonomy" id="1370023"/>
    <lineage>
        <taxon>Eukaryota</taxon>
        <taxon>Metazoa</taxon>
        <taxon>Ecdysozoa</taxon>
        <taxon>Arthropoda</taxon>
        <taxon>Hexapoda</taxon>
        <taxon>Insecta</taxon>
        <taxon>Pterygota</taxon>
        <taxon>Neoptera</taxon>
        <taxon>Endopterygota</taxon>
        <taxon>Diptera</taxon>
        <taxon>Nematocera</taxon>
        <taxon>Culicoidea</taxon>
        <taxon>Chaoboridae</taxon>
        <taxon>Corethrella</taxon>
    </lineage>
</organism>
<dbReference type="PANTHER" id="PTHR37685">
    <property type="entry name" value="GEO11136P1-RELATED"/>
    <property type="match status" value="1"/>
</dbReference>
<accession>U5EYF4</accession>
<name>U5EYF4_9DIPT</name>
<dbReference type="InterPro" id="IPR031734">
    <property type="entry name" value="MBF2"/>
</dbReference>
<dbReference type="PANTHER" id="PTHR37685:SF1">
    <property type="entry name" value="GEO11136P1-RELATED"/>
    <property type="match status" value="1"/>
</dbReference>
<sequence>MKKTFLITVVIAVVLAIVFSPIASQSPYSRLHNATWGYRGPYDQVLNYTIASVKGSIWQTKSTELVFPPRGQRNWRNITAINVFDQYYPAGEGGYATLKAGGPRFNHTTIKLKSQRGKGYNFVIEIYGR</sequence>
<dbReference type="EMBL" id="GANO01000333">
    <property type="protein sequence ID" value="JAB59538.1"/>
    <property type="molecule type" value="mRNA"/>
</dbReference>